<feature type="region of interest" description="Disordered" evidence="1">
    <location>
        <begin position="1"/>
        <end position="56"/>
    </location>
</feature>
<dbReference type="AlphaFoldDB" id="A0AAE1UX01"/>
<organism evidence="2 3">
    <name type="scientific">Anisodus tanguticus</name>
    <dbReference type="NCBI Taxonomy" id="243964"/>
    <lineage>
        <taxon>Eukaryota</taxon>
        <taxon>Viridiplantae</taxon>
        <taxon>Streptophyta</taxon>
        <taxon>Embryophyta</taxon>
        <taxon>Tracheophyta</taxon>
        <taxon>Spermatophyta</taxon>
        <taxon>Magnoliopsida</taxon>
        <taxon>eudicotyledons</taxon>
        <taxon>Gunneridae</taxon>
        <taxon>Pentapetalae</taxon>
        <taxon>asterids</taxon>
        <taxon>lamiids</taxon>
        <taxon>Solanales</taxon>
        <taxon>Solanaceae</taxon>
        <taxon>Solanoideae</taxon>
        <taxon>Hyoscyameae</taxon>
        <taxon>Anisodus</taxon>
    </lineage>
</organism>
<keyword evidence="3" id="KW-1185">Reference proteome</keyword>
<gene>
    <name evidence="2" type="ORF">RND71_034377</name>
</gene>
<accession>A0AAE1UX01</accession>
<name>A0AAE1UX01_9SOLA</name>
<dbReference type="Proteomes" id="UP001291623">
    <property type="component" value="Unassembled WGS sequence"/>
</dbReference>
<protein>
    <submittedName>
        <fullName evidence="2">Uncharacterized protein</fullName>
    </submittedName>
</protein>
<evidence type="ECO:0000256" key="1">
    <source>
        <dbReference type="SAM" id="MobiDB-lite"/>
    </source>
</evidence>
<proteinExistence type="predicted"/>
<dbReference type="EMBL" id="JAVYJV010000018">
    <property type="protein sequence ID" value="KAK4348038.1"/>
    <property type="molecule type" value="Genomic_DNA"/>
</dbReference>
<reference evidence="2" key="1">
    <citation type="submission" date="2023-12" db="EMBL/GenBank/DDBJ databases">
        <title>Genome assembly of Anisodus tanguticus.</title>
        <authorList>
            <person name="Wang Y.-J."/>
        </authorList>
    </citation>
    <scope>NUCLEOTIDE SEQUENCE</scope>
    <source>
        <strain evidence="2">KB-2021</strain>
        <tissue evidence="2">Leaf</tissue>
    </source>
</reference>
<evidence type="ECO:0000313" key="2">
    <source>
        <dbReference type="EMBL" id="KAK4348038.1"/>
    </source>
</evidence>
<sequence length="56" mass="6275">MGRVVDEWLAGGGRLSSTRSTSDPFPALTEREGIRLPAFSRNQGNEEEQVHDTRME</sequence>
<evidence type="ECO:0000313" key="3">
    <source>
        <dbReference type="Proteomes" id="UP001291623"/>
    </source>
</evidence>
<comment type="caution">
    <text evidence="2">The sequence shown here is derived from an EMBL/GenBank/DDBJ whole genome shotgun (WGS) entry which is preliminary data.</text>
</comment>